<accession>A0A7X0D4J5</accession>
<gene>
    <name evidence="4" type="ORF">HNR23_000194</name>
</gene>
<organism evidence="4 5">
    <name type="scientific">Nocardiopsis mwathae</name>
    <dbReference type="NCBI Taxonomy" id="1472723"/>
    <lineage>
        <taxon>Bacteria</taxon>
        <taxon>Bacillati</taxon>
        <taxon>Actinomycetota</taxon>
        <taxon>Actinomycetes</taxon>
        <taxon>Streptosporangiales</taxon>
        <taxon>Nocardiopsidaceae</taxon>
        <taxon>Nocardiopsis</taxon>
    </lineage>
</organism>
<evidence type="ECO:0000259" key="3">
    <source>
        <dbReference type="Pfam" id="PF14258"/>
    </source>
</evidence>
<feature type="transmembrane region" description="Helical" evidence="2">
    <location>
        <begin position="40"/>
        <end position="57"/>
    </location>
</feature>
<feature type="region of interest" description="Disordered" evidence="1">
    <location>
        <begin position="1"/>
        <end position="26"/>
    </location>
</feature>
<dbReference type="RefSeq" id="WP_184072567.1">
    <property type="nucleotide sequence ID" value="NZ_JACHDS010000001.1"/>
</dbReference>
<dbReference type="InterPro" id="IPR025646">
    <property type="entry name" value="DUF4350"/>
</dbReference>
<sequence length="402" mass="41323">MSTTTAPPPPPPPAATAPGGGSTSTSVGVGTLWRRARGPLAFLGAIVVLAVLLSLGAQTTRSGPLEPDNPGTDGSRALIEILRDRGTGVTVARDTDTALAATHRGSLLVVASSHRLLPEELDRLSAAPGDLLLVLPTTAALRELAPGVRTGGGTDDRTLLPGCDLPAAAAAGSADTGGELYTVTGDGAVGCYPAEGGDALVQVARDGGMTTVLGSADPLTNGRLDRQGNAALALNLAGDRDVVWFLPEVPAAGQRKDVWELLPRSFGMAVAPLALTLLLLAVWRGRRLGPLVAERLPVVVRAAETTEGRARLYAARRARDRAGAALRSGLIGRVRPALGLGADAAPEAVVEAVAVRGGDEPGRLRTLLYGPTSGPEDDPYTADDPGLVRLADELDRLEERLR</sequence>
<feature type="compositionally biased region" description="Pro residues" evidence="1">
    <location>
        <begin position="1"/>
        <end position="15"/>
    </location>
</feature>
<dbReference type="EMBL" id="JACHDS010000001">
    <property type="protein sequence ID" value="MBB6170134.1"/>
    <property type="molecule type" value="Genomic_DNA"/>
</dbReference>
<protein>
    <recommendedName>
        <fullName evidence="3">DUF4350 domain-containing protein</fullName>
    </recommendedName>
</protein>
<proteinExistence type="predicted"/>
<evidence type="ECO:0000313" key="5">
    <source>
        <dbReference type="Proteomes" id="UP000546642"/>
    </source>
</evidence>
<evidence type="ECO:0000256" key="1">
    <source>
        <dbReference type="SAM" id="MobiDB-lite"/>
    </source>
</evidence>
<dbReference type="AlphaFoldDB" id="A0A7X0D4J5"/>
<reference evidence="4 5" key="1">
    <citation type="submission" date="2020-08" db="EMBL/GenBank/DDBJ databases">
        <title>Sequencing the genomes of 1000 actinobacteria strains.</title>
        <authorList>
            <person name="Klenk H.-P."/>
        </authorList>
    </citation>
    <scope>NUCLEOTIDE SEQUENCE [LARGE SCALE GENOMIC DNA]</scope>
    <source>
        <strain evidence="4 5">DSM 46659</strain>
    </source>
</reference>
<evidence type="ECO:0000256" key="2">
    <source>
        <dbReference type="SAM" id="Phobius"/>
    </source>
</evidence>
<evidence type="ECO:0000313" key="4">
    <source>
        <dbReference type="EMBL" id="MBB6170134.1"/>
    </source>
</evidence>
<dbReference type="Pfam" id="PF14258">
    <property type="entry name" value="DUF4350"/>
    <property type="match status" value="1"/>
</dbReference>
<dbReference type="Proteomes" id="UP000546642">
    <property type="component" value="Unassembled WGS sequence"/>
</dbReference>
<comment type="caution">
    <text evidence="4">The sequence shown here is derived from an EMBL/GenBank/DDBJ whole genome shotgun (WGS) entry which is preliminary data.</text>
</comment>
<keyword evidence="5" id="KW-1185">Reference proteome</keyword>
<feature type="domain" description="DUF4350" evidence="3">
    <location>
        <begin position="67"/>
        <end position="236"/>
    </location>
</feature>
<name>A0A7X0D4J5_9ACTN</name>
<feature type="transmembrane region" description="Helical" evidence="2">
    <location>
        <begin position="265"/>
        <end position="283"/>
    </location>
</feature>
<keyword evidence="2" id="KW-0472">Membrane</keyword>
<keyword evidence="2" id="KW-0812">Transmembrane</keyword>
<keyword evidence="2" id="KW-1133">Transmembrane helix</keyword>